<dbReference type="PROSITE" id="PS50088">
    <property type="entry name" value="ANK_REPEAT"/>
    <property type="match status" value="1"/>
</dbReference>
<feature type="repeat" description="ANK" evidence="1">
    <location>
        <begin position="42"/>
        <end position="74"/>
    </location>
</feature>
<evidence type="ECO:0000313" key="3">
    <source>
        <dbReference type="Proteomes" id="UP000030745"/>
    </source>
</evidence>
<dbReference type="Proteomes" id="UP000030745">
    <property type="component" value="Unassembled WGS sequence"/>
</dbReference>
<proteinExistence type="predicted"/>
<dbReference type="EMBL" id="KK583199">
    <property type="protein sequence ID" value="KDO31108.1"/>
    <property type="molecule type" value="Genomic_DNA"/>
</dbReference>
<dbReference type="Pfam" id="PF00023">
    <property type="entry name" value="Ank"/>
    <property type="match status" value="1"/>
</dbReference>
<keyword evidence="1" id="KW-0040">ANK repeat</keyword>
<gene>
    <name evidence="2" type="ORF">SPRG_04247</name>
</gene>
<dbReference type="KEGG" id="spar:SPRG_04247"/>
<dbReference type="InterPro" id="IPR002110">
    <property type="entry name" value="Ankyrin_rpt"/>
</dbReference>
<dbReference type="SUPFAM" id="SSF48403">
    <property type="entry name" value="Ankyrin repeat"/>
    <property type="match status" value="1"/>
</dbReference>
<dbReference type="GeneID" id="24126707"/>
<evidence type="ECO:0000256" key="1">
    <source>
        <dbReference type="PROSITE-ProRule" id="PRU00023"/>
    </source>
</evidence>
<name>A0A067CKQ5_SAPPC</name>
<dbReference type="InterPro" id="IPR036770">
    <property type="entry name" value="Ankyrin_rpt-contain_sf"/>
</dbReference>
<dbReference type="VEuPathDB" id="FungiDB:SPRG_04247"/>
<dbReference type="RefSeq" id="XP_012198237.1">
    <property type="nucleotide sequence ID" value="XM_012342847.1"/>
</dbReference>
<dbReference type="Gene3D" id="1.25.40.20">
    <property type="entry name" value="Ankyrin repeat-containing domain"/>
    <property type="match status" value="1"/>
</dbReference>
<dbReference type="AlphaFoldDB" id="A0A067CKQ5"/>
<sequence length="152" mass="16310">MAVGADDVARGQQLLSTTLDNRVADVAYLLRAGVSPHWQSWQNATPLFLAAMLCHTAIAQLLVRANADIDETPLASIPPTAFLSLTHEGRESLRADSTASARCDGPTPLFVAVQNAVDVDEERNAETLVHTACDLQKYVRVRSVASGATRTL</sequence>
<keyword evidence="3" id="KW-1185">Reference proteome</keyword>
<reference evidence="2 3" key="1">
    <citation type="journal article" date="2013" name="PLoS Genet.">
        <title>Distinctive expansion of potential virulence genes in the genome of the oomycete fish pathogen Saprolegnia parasitica.</title>
        <authorList>
            <person name="Jiang R.H."/>
            <person name="de Bruijn I."/>
            <person name="Haas B.J."/>
            <person name="Belmonte R."/>
            <person name="Lobach L."/>
            <person name="Christie J."/>
            <person name="van den Ackerveken G."/>
            <person name="Bottin A."/>
            <person name="Bulone V."/>
            <person name="Diaz-Moreno S.M."/>
            <person name="Dumas B."/>
            <person name="Fan L."/>
            <person name="Gaulin E."/>
            <person name="Govers F."/>
            <person name="Grenville-Briggs L.J."/>
            <person name="Horner N.R."/>
            <person name="Levin J.Z."/>
            <person name="Mammella M."/>
            <person name="Meijer H.J."/>
            <person name="Morris P."/>
            <person name="Nusbaum C."/>
            <person name="Oome S."/>
            <person name="Phillips A.J."/>
            <person name="van Rooyen D."/>
            <person name="Rzeszutek E."/>
            <person name="Saraiva M."/>
            <person name="Secombes C.J."/>
            <person name="Seidl M.F."/>
            <person name="Snel B."/>
            <person name="Stassen J.H."/>
            <person name="Sykes S."/>
            <person name="Tripathy S."/>
            <person name="van den Berg H."/>
            <person name="Vega-Arreguin J.C."/>
            <person name="Wawra S."/>
            <person name="Young S.K."/>
            <person name="Zeng Q."/>
            <person name="Dieguez-Uribeondo J."/>
            <person name="Russ C."/>
            <person name="Tyler B.M."/>
            <person name="van West P."/>
        </authorList>
    </citation>
    <scope>NUCLEOTIDE SEQUENCE [LARGE SCALE GENOMIC DNA]</scope>
    <source>
        <strain evidence="2 3">CBS 223.65</strain>
    </source>
</reference>
<protein>
    <submittedName>
        <fullName evidence="2">Uncharacterized protein</fullName>
    </submittedName>
</protein>
<accession>A0A067CKQ5</accession>
<evidence type="ECO:0000313" key="2">
    <source>
        <dbReference type="EMBL" id="KDO31108.1"/>
    </source>
</evidence>
<organism evidence="2 3">
    <name type="scientific">Saprolegnia parasitica (strain CBS 223.65)</name>
    <dbReference type="NCBI Taxonomy" id="695850"/>
    <lineage>
        <taxon>Eukaryota</taxon>
        <taxon>Sar</taxon>
        <taxon>Stramenopiles</taxon>
        <taxon>Oomycota</taxon>
        <taxon>Saprolegniomycetes</taxon>
        <taxon>Saprolegniales</taxon>
        <taxon>Saprolegniaceae</taxon>
        <taxon>Saprolegnia</taxon>
    </lineage>
</organism>